<dbReference type="GO" id="GO:0006302">
    <property type="term" value="P:double-strand break repair"/>
    <property type="evidence" value="ECO:0007669"/>
    <property type="project" value="InterPro"/>
</dbReference>
<dbReference type="Pfam" id="PF13476">
    <property type="entry name" value="AAA_23"/>
    <property type="match status" value="1"/>
</dbReference>
<reference evidence="4 5" key="1">
    <citation type="submission" date="2019-07" db="EMBL/GenBank/DDBJ databases">
        <title>Draft genome of C. aurimucosum strain 2274.</title>
        <authorList>
            <person name="Pacheco L.G.C."/>
            <person name="Aguiar E.R.G.R."/>
            <person name="Santos C.S."/>
            <person name="Rocha D.J.P.G."/>
            <person name="Sant'Anna L.O."/>
            <person name="Mattos-Guaraldi A.L."/>
            <person name="Santos L.S."/>
        </authorList>
    </citation>
    <scope>NUCLEOTIDE SEQUENCE [LARGE SCALE GENOMIC DNA]</scope>
    <source>
        <strain evidence="4 5">2274</strain>
    </source>
</reference>
<organism evidence="4 5">
    <name type="scientific">Corynebacterium hiratae</name>
    <dbReference type="NCBI Taxonomy" id="3139423"/>
    <lineage>
        <taxon>Bacteria</taxon>
        <taxon>Bacillati</taxon>
        <taxon>Actinomycetota</taxon>
        <taxon>Actinomycetes</taxon>
        <taxon>Mycobacteriales</taxon>
        <taxon>Corynebacteriaceae</taxon>
        <taxon>Corynebacterium</taxon>
    </lineage>
</organism>
<proteinExistence type="predicted"/>
<evidence type="ECO:0000259" key="3">
    <source>
        <dbReference type="Pfam" id="PF13476"/>
    </source>
</evidence>
<dbReference type="RefSeq" id="WP_144013912.1">
    <property type="nucleotide sequence ID" value="NZ_VKDK01000022.1"/>
</dbReference>
<dbReference type="Gene3D" id="3.40.50.300">
    <property type="entry name" value="P-loop containing nucleotide triphosphate hydrolases"/>
    <property type="match status" value="2"/>
</dbReference>
<evidence type="ECO:0000256" key="1">
    <source>
        <dbReference type="SAM" id="Coils"/>
    </source>
</evidence>
<feature type="region of interest" description="Disordered" evidence="2">
    <location>
        <begin position="531"/>
        <end position="550"/>
    </location>
</feature>
<dbReference type="PANTHER" id="PTHR41259:SF1">
    <property type="entry name" value="DOUBLE-STRAND BREAK REPAIR RAD50 ATPASE, PUTATIVE-RELATED"/>
    <property type="match status" value="1"/>
</dbReference>
<dbReference type="SUPFAM" id="SSF52540">
    <property type="entry name" value="P-loop containing nucleoside triphosphate hydrolases"/>
    <property type="match status" value="1"/>
</dbReference>
<protein>
    <submittedName>
        <fullName evidence="4">AAA family ATPase</fullName>
    </submittedName>
</protein>
<accession>A0A553FR74</accession>
<dbReference type="AlphaFoldDB" id="A0A553FR74"/>
<feature type="coiled-coil region" evidence="1">
    <location>
        <begin position="196"/>
        <end position="247"/>
    </location>
</feature>
<gene>
    <name evidence="4" type="ORF">FNY97_11005</name>
</gene>
<dbReference type="EMBL" id="VKDK01000022">
    <property type="protein sequence ID" value="TRX59738.1"/>
    <property type="molecule type" value="Genomic_DNA"/>
</dbReference>
<dbReference type="Proteomes" id="UP000320443">
    <property type="component" value="Unassembled WGS sequence"/>
</dbReference>
<feature type="coiled-coil region" evidence="1">
    <location>
        <begin position="300"/>
        <end position="358"/>
    </location>
</feature>
<feature type="domain" description="Rad50/SbcC-type AAA" evidence="3">
    <location>
        <begin position="6"/>
        <end position="96"/>
    </location>
</feature>
<dbReference type="InterPro" id="IPR027417">
    <property type="entry name" value="P-loop_NTPase"/>
</dbReference>
<dbReference type="GO" id="GO:0016887">
    <property type="term" value="F:ATP hydrolysis activity"/>
    <property type="evidence" value="ECO:0007669"/>
    <property type="project" value="InterPro"/>
</dbReference>
<keyword evidence="1" id="KW-0175">Coiled coil</keyword>
<sequence>MMQLHSVELNNVRGVEHLEVKDLPETGVVVIGGPNEAGKSTLVEAIDFVLTEKHTANSKPVRALQPAGRDVGPEVTLEATVGPYRFRIRKRWVKKRTSELHVFSPRPGQWTGAEADGELDRILSEHVDRALLDALFVRQDDDHQGIAAVGIPSLTAALEEETGASAAAEDSELLTRIEAEYKEYFTAKTDKPAGDYKTAIAALADAEEKHAAAKAALRELDGVVERYEAAELKKAEAEAALPSAAEECVRRDGELVAARAAQEKVTAQEAAVTRAAEAVTRAEEEAQRRKAVVAEHDAAVDAAERAAAVVIEARERAEEEAAARTKLEKERAEFHKRYEAVREERQRARRAQQRAEREALGTRLETLSKLEETLAARRRELAATPDVPNLQAVEDAAREVTVQERLRAAAASKLYFSGKGAISVDGEERALESGKELAVELREGTTLNVGDITARYAAGAGDSGEESVEKARAELARLLEDAGCEDVEAARATHEKHAELASATDTAARELHAALGGEDLGELRARFEAGAADAEDAEEAGWTTEDDAKPRELTVVEREEEELRRKLDELDRALGPYRENKAGAALEVAMVRAEEATAQRDAKAAAVESARAQLSDDGVTAAIEAARTAHAAEKKALEEMSAVDVDTAEQLARGAHTHVDSLKAAVNAAVGDMREFRGLIDMHAGAAENEEKAAAELDVARERHAAIERRAEAARYLRSLMLRHRDAARQRYAAPFVTALNGLARTVFGGDVDFELSEELKVQARSRNGETVAFDALSGGAKEQLSILTRFAIAQLVSSEPVPVVIDDALGSTDSQRLQLMAALFTKAGKTTQVIVLTCMPQRYSWVPGRIDLDMERLRNA</sequence>
<evidence type="ECO:0000313" key="5">
    <source>
        <dbReference type="Proteomes" id="UP000320443"/>
    </source>
</evidence>
<keyword evidence="5" id="KW-1185">Reference proteome</keyword>
<dbReference type="InterPro" id="IPR038729">
    <property type="entry name" value="Rad50/SbcC_AAA"/>
</dbReference>
<name>A0A553FR74_9CORY</name>
<feature type="coiled-coil region" evidence="1">
    <location>
        <begin position="553"/>
        <end position="613"/>
    </location>
</feature>
<comment type="caution">
    <text evidence="4">The sequence shown here is derived from an EMBL/GenBank/DDBJ whole genome shotgun (WGS) entry which is preliminary data.</text>
</comment>
<evidence type="ECO:0000256" key="2">
    <source>
        <dbReference type="SAM" id="MobiDB-lite"/>
    </source>
</evidence>
<evidence type="ECO:0000313" key="4">
    <source>
        <dbReference type="EMBL" id="TRX59738.1"/>
    </source>
</evidence>
<dbReference type="PANTHER" id="PTHR41259">
    <property type="entry name" value="DOUBLE-STRAND BREAK REPAIR RAD50 ATPASE, PUTATIVE-RELATED"/>
    <property type="match status" value="1"/>
</dbReference>